<keyword evidence="1" id="KW-1133">Transmembrane helix</keyword>
<evidence type="ECO:0000313" key="2">
    <source>
        <dbReference type="EMBL" id="KAF5180800.1"/>
    </source>
</evidence>
<reference evidence="2 3" key="1">
    <citation type="submission" date="2020-06" db="EMBL/GenBank/DDBJ databases">
        <title>Transcriptomic and genomic resources for Thalictrum thalictroides and T. hernandezii: Facilitating candidate gene discovery in an emerging model plant lineage.</title>
        <authorList>
            <person name="Arias T."/>
            <person name="Riano-Pachon D.M."/>
            <person name="Di Stilio V.S."/>
        </authorList>
    </citation>
    <scope>NUCLEOTIDE SEQUENCE [LARGE SCALE GENOMIC DNA]</scope>
    <source>
        <strain evidence="3">cv. WT478/WT964</strain>
        <tissue evidence="2">Leaves</tissue>
    </source>
</reference>
<name>A0A7J6V9A3_THATH</name>
<sequence>MVLYYASRIVRVLLYVICASICVAAAFSNSVSACFVETVAATFTDNVLSHFAIAADAAKLQAFHSYKKVNDACKILFVSTVVELAKNNMIMFDCNVPK</sequence>
<protein>
    <submittedName>
        <fullName evidence="2">Uncharacterized protein</fullName>
    </submittedName>
</protein>
<dbReference type="AlphaFoldDB" id="A0A7J6V9A3"/>
<comment type="caution">
    <text evidence="2">The sequence shown here is derived from an EMBL/GenBank/DDBJ whole genome shotgun (WGS) entry which is preliminary data.</text>
</comment>
<gene>
    <name evidence="2" type="ORF">FRX31_029613</name>
</gene>
<proteinExistence type="predicted"/>
<keyword evidence="3" id="KW-1185">Reference proteome</keyword>
<dbReference type="Proteomes" id="UP000554482">
    <property type="component" value="Unassembled WGS sequence"/>
</dbReference>
<feature type="transmembrane region" description="Helical" evidence="1">
    <location>
        <begin position="12"/>
        <end position="31"/>
    </location>
</feature>
<accession>A0A7J6V9A3</accession>
<dbReference type="EMBL" id="JABWDY010036966">
    <property type="protein sequence ID" value="KAF5180800.1"/>
    <property type="molecule type" value="Genomic_DNA"/>
</dbReference>
<evidence type="ECO:0000313" key="3">
    <source>
        <dbReference type="Proteomes" id="UP000554482"/>
    </source>
</evidence>
<evidence type="ECO:0000256" key="1">
    <source>
        <dbReference type="SAM" id="Phobius"/>
    </source>
</evidence>
<organism evidence="2 3">
    <name type="scientific">Thalictrum thalictroides</name>
    <name type="common">Rue-anemone</name>
    <name type="synonym">Anemone thalictroides</name>
    <dbReference type="NCBI Taxonomy" id="46969"/>
    <lineage>
        <taxon>Eukaryota</taxon>
        <taxon>Viridiplantae</taxon>
        <taxon>Streptophyta</taxon>
        <taxon>Embryophyta</taxon>
        <taxon>Tracheophyta</taxon>
        <taxon>Spermatophyta</taxon>
        <taxon>Magnoliopsida</taxon>
        <taxon>Ranunculales</taxon>
        <taxon>Ranunculaceae</taxon>
        <taxon>Thalictroideae</taxon>
        <taxon>Thalictrum</taxon>
    </lineage>
</organism>
<keyword evidence="1" id="KW-0472">Membrane</keyword>
<keyword evidence="1" id="KW-0812">Transmembrane</keyword>